<evidence type="ECO:0000313" key="2">
    <source>
        <dbReference type="Proteomes" id="UP000724874"/>
    </source>
</evidence>
<accession>A0A9P5TMM0</accession>
<name>A0A9P5TMM0_GYMJU</name>
<comment type="caution">
    <text evidence="1">The sequence shown here is derived from an EMBL/GenBank/DDBJ whole genome shotgun (WGS) entry which is preliminary data.</text>
</comment>
<protein>
    <submittedName>
        <fullName evidence="1">Uncharacterized protein</fullName>
    </submittedName>
</protein>
<reference evidence="1" key="1">
    <citation type="submission" date="2020-11" db="EMBL/GenBank/DDBJ databases">
        <authorList>
            <consortium name="DOE Joint Genome Institute"/>
            <person name="Ahrendt S."/>
            <person name="Riley R."/>
            <person name="Andreopoulos W."/>
            <person name="LaButti K."/>
            <person name="Pangilinan J."/>
            <person name="Ruiz-duenas F.J."/>
            <person name="Barrasa J.M."/>
            <person name="Sanchez-Garcia M."/>
            <person name="Camarero S."/>
            <person name="Miyauchi S."/>
            <person name="Serrano A."/>
            <person name="Linde D."/>
            <person name="Babiker R."/>
            <person name="Drula E."/>
            <person name="Ayuso-Fernandez I."/>
            <person name="Pacheco R."/>
            <person name="Padilla G."/>
            <person name="Ferreira P."/>
            <person name="Barriuso J."/>
            <person name="Kellner H."/>
            <person name="Castanera R."/>
            <person name="Alfaro M."/>
            <person name="Ramirez L."/>
            <person name="Pisabarro A.G."/>
            <person name="Kuo A."/>
            <person name="Tritt A."/>
            <person name="Lipzen A."/>
            <person name="He G."/>
            <person name="Yan M."/>
            <person name="Ng V."/>
            <person name="Cullen D."/>
            <person name="Martin F."/>
            <person name="Rosso M.-N."/>
            <person name="Henrissat B."/>
            <person name="Hibbett D."/>
            <person name="Martinez A.T."/>
            <person name="Grigoriev I.V."/>
        </authorList>
    </citation>
    <scope>NUCLEOTIDE SEQUENCE</scope>
    <source>
        <strain evidence="1">AH 44721</strain>
    </source>
</reference>
<dbReference type="Proteomes" id="UP000724874">
    <property type="component" value="Unassembled WGS sequence"/>
</dbReference>
<dbReference type="OrthoDB" id="3244206at2759"/>
<proteinExistence type="predicted"/>
<gene>
    <name evidence="1" type="ORF">CPB84DRAFT_1682300</name>
</gene>
<evidence type="ECO:0000313" key="1">
    <source>
        <dbReference type="EMBL" id="KAF8895698.1"/>
    </source>
</evidence>
<organism evidence="1 2">
    <name type="scientific">Gymnopilus junonius</name>
    <name type="common">Spectacular rustgill mushroom</name>
    <name type="synonym">Gymnopilus spectabilis subsp. junonius</name>
    <dbReference type="NCBI Taxonomy" id="109634"/>
    <lineage>
        <taxon>Eukaryota</taxon>
        <taxon>Fungi</taxon>
        <taxon>Dikarya</taxon>
        <taxon>Basidiomycota</taxon>
        <taxon>Agaricomycotina</taxon>
        <taxon>Agaricomycetes</taxon>
        <taxon>Agaricomycetidae</taxon>
        <taxon>Agaricales</taxon>
        <taxon>Agaricineae</taxon>
        <taxon>Hymenogastraceae</taxon>
        <taxon>Gymnopilus</taxon>
    </lineage>
</organism>
<sequence>MIEFYRIRATNKVENALAWNTYIKNDANVETVPLTEDDEMFFQHIVDSDEPMRKMFMQVVITCCFIELRSLWLRSSNTDFWLRWNEYLSVLRRPEDRRSNHTFHYKLSVNEISSLHDACVEFSSLMSLAGQWVEDNPPSG</sequence>
<keyword evidence="2" id="KW-1185">Reference proteome</keyword>
<dbReference type="AlphaFoldDB" id="A0A9P5TMM0"/>
<dbReference type="EMBL" id="JADNYJ010000061">
    <property type="protein sequence ID" value="KAF8895698.1"/>
    <property type="molecule type" value="Genomic_DNA"/>
</dbReference>